<dbReference type="GeneID" id="5717974"/>
<dbReference type="NCBIfam" id="TIGR01978">
    <property type="entry name" value="sufC"/>
    <property type="match status" value="1"/>
</dbReference>
<dbReference type="GO" id="GO:0010027">
    <property type="term" value="P:thylakoid membrane organization"/>
    <property type="evidence" value="ECO:0007669"/>
    <property type="project" value="EnsemblPlants"/>
</dbReference>
<dbReference type="Gramene" id="PNW81026">
    <property type="protein sequence ID" value="PNW81026"/>
    <property type="gene ID" value="CHLRE_07g339700v5"/>
</dbReference>
<dbReference type="GO" id="GO:0042626">
    <property type="term" value="F:ATPase-coupled transmembrane transporter activity"/>
    <property type="evidence" value="ECO:0007669"/>
    <property type="project" value="EnsemblPlants"/>
</dbReference>
<dbReference type="PROSITE" id="PS50893">
    <property type="entry name" value="ABC_TRANSPORTER_2"/>
    <property type="match status" value="1"/>
</dbReference>
<dbReference type="SMART" id="SM00382">
    <property type="entry name" value="AAA"/>
    <property type="match status" value="1"/>
</dbReference>
<evidence type="ECO:0000313" key="2">
    <source>
        <dbReference type="Proteomes" id="UP000006906"/>
    </source>
</evidence>
<dbReference type="FunCoup" id="A8ITJ3">
    <property type="interactions" value="609"/>
</dbReference>
<dbReference type="InterPro" id="IPR027417">
    <property type="entry name" value="P-loop_NTPase"/>
</dbReference>
<dbReference type="ProMEX" id="A8ITJ3"/>
<dbReference type="InterPro" id="IPR010230">
    <property type="entry name" value="FeS-cluster_ATPase_SufC"/>
</dbReference>
<dbReference type="HOGENOM" id="CLU_000604_48_1_1"/>
<organism evidence="1 2">
    <name type="scientific">Chlamydomonas reinhardtii</name>
    <name type="common">Chlamydomonas smithii</name>
    <dbReference type="NCBI Taxonomy" id="3055"/>
    <lineage>
        <taxon>Eukaryota</taxon>
        <taxon>Viridiplantae</taxon>
        <taxon>Chlorophyta</taxon>
        <taxon>core chlorophytes</taxon>
        <taxon>Chlorophyceae</taxon>
        <taxon>CS clade</taxon>
        <taxon>Chlamydomonadales</taxon>
        <taxon>Chlamydomonadaceae</taxon>
        <taxon>Chlamydomonas</taxon>
    </lineage>
</organism>
<dbReference type="GO" id="GO:0009507">
    <property type="term" value="C:chloroplast"/>
    <property type="evidence" value="ECO:0000318"/>
    <property type="project" value="GO_Central"/>
</dbReference>
<dbReference type="Gene3D" id="3.40.50.300">
    <property type="entry name" value="P-loop containing nucleotide triphosphate hydrolases"/>
    <property type="match status" value="1"/>
</dbReference>
<dbReference type="GO" id="GO:0016226">
    <property type="term" value="P:iron-sulfur cluster assembly"/>
    <property type="evidence" value="ECO:0000318"/>
    <property type="project" value="GO_Central"/>
</dbReference>
<dbReference type="PANTHER" id="PTHR43204">
    <property type="entry name" value="ABC TRANSPORTER I FAMILY MEMBER 6, CHLOROPLASTIC"/>
    <property type="match status" value="1"/>
</dbReference>
<dbReference type="OrthoDB" id="6500128at2759"/>
<dbReference type="eggNOG" id="ENOG502QS88">
    <property type="taxonomic scope" value="Eukaryota"/>
</dbReference>
<dbReference type="AlphaFoldDB" id="A8ITJ3"/>
<dbReference type="PaxDb" id="3055-EDP03867"/>
<dbReference type="InParanoid" id="A8ITJ3"/>
<dbReference type="STRING" id="3055.A8ITJ3"/>
<dbReference type="PANTHER" id="PTHR43204:SF1">
    <property type="entry name" value="ABC TRANSPORTER I FAMILY MEMBER 6, CHLOROPLASTIC"/>
    <property type="match status" value="1"/>
</dbReference>
<proteinExistence type="predicted"/>
<dbReference type="InterPro" id="IPR017871">
    <property type="entry name" value="ABC_transporter-like_CS"/>
</dbReference>
<protein>
    <submittedName>
        <fullName evidence="1">Uncharacterized protein</fullName>
    </submittedName>
</protein>
<dbReference type="OMA" id="MAMLEPK"/>
<dbReference type="KEGG" id="cre:CHLRE_07g339700v5"/>
<reference evidence="1 2" key="1">
    <citation type="journal article" date="2007" name="Science">
        <title>The Chlamydomonas genome reveals the evolution of key animal and plant functions.</title>
        <authorList>
            <person name="Merchant S.S."/>
            <person name="Prochnik S.E."/>
            <person name="Vallon O."/>
            <person name="Harris E.H."/>
            <person name="Karpowicz S.J."/>
            <person name="Witman G.B."/>
            <person name="Terry A."/>
            <person name="Salamov A."/>
            <person name="Fritz-Laylin L.K."/>
            <person name="Marechal-Drouard L."/>
            <person name="Marshall W.F."/>
            <person name="Qu L.H."/>
            <person name="Nelson D.R."/>
            <person name="Sanderfoot A.A."/>
            <person name="Spalding M.H."/>
            <person name="Kapitonov V.V."/>
            <person name="Ren Q."/>
            <person name="Ferris P."/>
            <person name="Lindquist E."/>
            <person name="Shapiro H."/>
            <person name="Lucas S.M."/>
            <person name="Grimwood J."/>
            <person name="Schmutz J."/>
            <person name="Cardol P."/>
            <person name="Cerutti H."/>
            <person name="Chanfreau G."/>
            <person name="Chen C.L."/>
            <person name="Cognat V."/>
            <person name="Croft M.T."/>
            <person name="Dent R."/>
            <person name="Dutcher S."/>
            <person name="Fernandez E."/>
            <person name="Fukuzawa H."/>
            <person name="Gonzalez-Ballester D."/>
            <person name="Gonzalez-Halphen D."/>
            <person name="Hallmann A."/>
            <person name="Hanikenne M."/>
            <person name="Hippler M."/>
            <person name="Inwood W."/>
            <person name="Jabbari K."/>
            <person name="Kalanon M."/>
            <person name="Kuras R."/>
            <person name="Lefebvre P.A."/>
            <person name="Lemaire S.D."/>
            <person name="Lobanov A.V."/>
            <person name="Lohr M."/>
            <person name="Manuell A."/>
            <person name="Meier I."/>
            <person name="Mets L."/>
            <person name="Mittag M."/>
            <person name="Mittelmeier T."/>
            <person name="Moroney J.V."/>
            <person name="Moseley J."/>
            <person name="Napoli C."/>
            <person name="Nedelcu A.M."/>
            <person name="Niyogi K."/>
            <person name="Novoselov S.V."/>
            <person name="Paulsen I.T."/>
            <person name="Pazour G."/>
            <person name="Purton S."/>
            <person name="Ral J.P."/>
            <person name="Riano-Pachon D.M."/>
            <person name="Riekhof W."/>
            <person name="Rymarquis L."/>
            <person name="Schroda M."/>
            <person name="Stern D."/>
            <person name="Umen J."/>
            <person name="Willows R."/>
            <person name="Wilson N."/>
            <person name="Zimmer S.L."/>
            <person name="Allmer J."/>
            <person name="Balk J."/>
            <person name="Bisova K."/>
            <person name="Chen C.J."/>
            <person name="Elias M."/>
            <person name="Gendler K."/>
            <person name="Hauser C."/>
            <person name="Lamb M.R."/>
            <person name="Ledford H."/>
            <person name="Long J.C."/>
            <person name="Minagawa J."/>
            <person name="Page M.D."/>
            <person name="Pan J."/>
            <person name="Pootakham W."/>
            <person name="Roje S."/>
            <person name="Rose A."/>
            <person name="Stahlberg E."/>
            <person name="Terauchi A.M."/>
            <person name="Yang P."/>
            <person name="Ball S."/>
            <person name="Bowler C."/>
            <person name="Dieckmann C.L."/>
            <person name="Gladyshev V.N."/>
            <person name="Green P."/>
            <person name="Jorgensen R."/>
            <person name="Mayfield S."/>
            <person name="Mueller-Roeber B."/>
            <person name="Rajamani S."/>
            <person name="Sayre R.T."/>
            <person name="Brokstein P."/>
            <person name="Dubchak I."/>
            <person name="Goodstein D."/>
            <person name="Hornick L."/>
            <person name="Huang Y.W."/>
            <person name="Jhaveri J."/>
            <person name="Luo Y."/>
            <person name="Martinez D."/>
            <person name="Ngau W.C."/>
            <person name="Otillar B."/>
            <person name="Poliakov A."/>
            <person name="Porter A."/>
            <person name="Szajkowski L."/>
            <person name="Werner G."/>
            <person name="Zhou K."/>
            <person name="Grigoriev I.V."/>
            <person name="Rokhsar D.S."/>
            <person name="Grossman A.R."/>
        </authorList>
    </citation>
    <scope>NUCLEOTIDE SEQUENCE [LARGE SCALE GENOMIC DNA]</scope>
    <source>
        <strain evidence="2">CC-503</strain>
    </source>
</reference>
<dbReference type="CDD" id="cd03217">
    <property type="entry name" value="ABC_FeS_Assembly"/>
    <property type="match status" value="1"/>
</dbReference>
<dbReference type="EMBL" id="CM008968">
    <property type="protein sequence ID" value="PNW81026.1"/>
    <property type="molecule type" value="Genomic_DNA"/>
</dbReference>
<dbReference type="GO" id="GO:1990229">
    <property type="term" value="C:iron-sulfur cluster assembly complex"/>
    <property type="evidence" value="ECO:0000318"/>
    <property type="project" value="GO_Central"/>
</dbReference>
<dbReference type="PROSITE" id="PS00211">
    <property type="entry name" value="ABC_TRANSPORTER_1"/>
    <property type="match status" value="1"/>
</dbReference>
<keyword evidence="2" id="KW-1185">Reference proteome</keyword>
<name>A8ITJ3_CHLRE</name>
<dbReference type="InterPro" id="IPR003439">
    <property type="entry name" value="ABC_transporter-like_ATP-bd"/>
</dbReference>
<dbReference type="RefSeq" id="XP_001692389.1">
    <property type="nucleotide sequence ID" value="XM_001692337.2"/>
</dbReference>
<dbReference type="Pfam" id="PF00005">
    <property type="entry name" value="ABC_tran"/>
    <property type="match status" value="1"/>
</dbReference>
<accession>A8ITJ3</accession>
<evidence type="ECO:0000313" key="1">
    <source>
        <dbReference type="EMBL" id="PNW81026.1"/>
    </source>
</evidence>
<dbReference type="InterPro" id="IPR003593">
    <property type="entry name" value="AAA+_ATPase"/>
</dbReference>
<dbReference type="SUPFAM" id="SSF52540">
    <property type="entry name" value="P-loop containing nucleoside triphosphate hydrolases"/>
    <property type="match status" value="1"/>
</dbReference>
<dbReference type="Proteomes" id="UP000006906">
    <property type="component" value="Chromosome 7"/>
</dbReference>
<dbReference type="GO" id="GO:0005524">
    <property type="term" value="F:ATP binding"/>
    <property type="evidence" value="ECO:0007669"/>
    <property type="project" value="InterPro"/>
</dbReference>
<sequence>MAHQILRSSRIASSTRVAQRSSRVHAVSVRCAAAPADVMLEVKDLTASIAGTHTPILKGVNLTIRNGEVHAIMGKNGSGKSTLSKVLVGHPDYEVTGGTAVFKGKNLFEMEPEERSHAGLFLSFQTPIEVPGVSNVDFLRMACNSRRKALGHPELDPLEFYAYIMPKLEMLNMDPTFLNRNVNEGFSGGEKKRNEILQLAVLEADMAILDEIDSGLDIDALRDVAKAVNQLRSDDTGVLMVTHYKRLLDYIKPDFVHIMQAGEIVKTGDMSLVDQLEAGGYATL</sequence>
<gene>
    <name evidence="1" type="ORF">CHLRE_07g339700v5</name>
</gene>
<dbReference type="GO" id="GO:0016887">
    <property type="term" value="F:ATP hydrolysis activity"/>
    <property type="evidence" value="ECO:0000318"/>
    <property type="project" value="GO_Central"/>
</dbReference>